<evidence type="ECO:0008006" key="4">
    <source>
        <dbReference type="Google" id="ProtNLM"/>
    </source>
</evidence>
<dbReference type="NCBIfam" id="NF038027">
    <property type="entry name" value="TssQ_fam"/>
    <property type="match status" value="1"/>
</dbReference>
<protein>
    <recommendedName>
        <fullName evidence="4">Tetratricopeptide repeat-containing protein</fullName>
    </recommendedName>
</protein>
<dbReference type="OrthoDB" id="8590585at2"/>
<accession>A0A1H0W411</accession>
<feature type="compositionally biased region" description="Basic and acidic residues" evidence="1">
    <location>
        <begin position="46"/>
        <end position="56"/>
    </location>
</feature>
<dbReference type="Proteomes" id="UP000199317">
    <property type="component" value="Unassembled WGS sequence"/>
</dbReference>
<dbReference type="RefSeq" id="WP_092838473.1">
    <property type="nucleotide sequence ID" value="NZ_CP028290.1"/>
</dbReference>
<evidence type="ECO:0000313" key="2">
    <source>
        <dbReference type="EMBL" id="SDP85474.1"/>
    </source>
</evidence>
<evidence type="ECO:0000256" key="1">
    <source>
        <dbReference type="SAM" id="MobiDB-lite"/>
    </source>
</evidence>
<dbReference type="SUPFAM" id="SSF48452">
    <property type="entry name" value="TPR-like"/>
    <property type="match status" value="1"/>
</dbReference>
<dbReference type="InterPro" id="IPR011990">
    <property type="entry name" value="TPR-like_helical_dom_sf"/>
</dbReference>
<feature type="compositionally biased region" description="Low complexity" evidence="1">
    <location>
        <begin position="27"/>
        <end position="38"/>
    </location>
</feature>
<dbReference type="EMBL" id="FNJL01000032">
    <property type="protein sequence ID" value="SDP85474.1"/>
    <property type="molecule type" value="Genomic_DNA"/>
</dbReference>
<feature type="region of interest" description="Disordered" evidence="1">
    <location>
        <begin position="27"/>
        <end position="56"/>
    </location>
</feature>
<evidence type="ECO:0000313" key="3">
    <source>
        <dbReference type="Proteomes" id="UP000199317"/>
    </source>
</evidence>
<dbReference type="AlphaFoldDB" id="A0A1H0W411"/>
<reference evidence="3" key="1">
    <citation type="submission" date="2016-10" db="EMBL/GenBank/DDBJ databases">
        <authorList>
            <person name="Varghese N."/>
            <person name="Submissions S."/>
        </authorList>
    </citation>
    <scope>NUCLEOTIDE SEQUENCE [LARGE SCALE GENOMIC DNA]</scope>
    <source>
        <strain evidence="3">DSM 17101</strain>
    </source>
</reference>
<gene>
    <name evidence="2" type="ORF">SAMN04489708_13230</name>
</gene>
<organism evidence="2 3">
    <name type="scientific">Paracidovorax cattleyae</name>
    <dbReference type="NCBI Taxonomy" id="80868"/>
    <lineage>
        <taxon>Bacteria</taxon>
        <taxon>Pseudomonadati</taxon>
        <taxon>Pseudomonadota</taxon>
        <taxon>Betaproteobacteria</taxon>
        <taxon>Burkholderiales</taxon>
        <taxon>Comamonadaceae</taxon>
        <taxon>Paracidovorax</taxon>
    </lineage>
</organism>
<keyword evidence="3" id="KW-1185">Reference proteome</keyword>
<proteinExistence type="predicted"/>
<dbReference type="InterPro" id="IPR047780">
    <property type="entry name" value="TssQ-like"/>
</dbReference>
<dbReference type="Gene3D" id="1.25.40.10">
    <property type="entry name" value="Tetratricopeptide repeat domain"/>
    <property type="match status" value="1"/>
</dbReference>
<sequence length="168" mass="17441">MASKTKLIGGMCLVGILLSGCQTPPAGQAGAGGSPAQAEGTAAGADGKEAAKPKDPAALKEEALTQALDIYADGRYDEAIAALTPLSTAPELSSASQVKAYKFIAFSHCAMGRLRQCRLNFETALQQDPNFQLSDVEKGHPVWGKEFNTARAAVAARAKRAVPAKKTP</sequence>
<dbReference type="PROSITE" id="PS51257">
    <property type="entry name" value="PROKAR_LIPOPROTEIN"/>
    <property type="match status" value="1"/>
</dbReference>
<name>A0A1H0W411_9BURK</name>